<dbReference type="RefSeq" id="WP_132493290.1">
    <property type="nucleotide sequence ID" value="NZ_SMKW01000075.1"/>
</dbReference>
<dbReference type="Gene3D" id="3.30.300.30">
    <property type="match status" value="1"/>
</dbReference>
<dbReference type="PROSITE" id="PS00455">
    <property type="entry name" value="AMP_BINDING"/>
    <property type="match status" value="1"/>
</dbReference>
<dbReference type="AlphaFoldDB" id="A0A4R4Y7L0"/>
<dbReference type="Pfam" id="PF00501">
    <property type="entry name" value="AMP-binding"/>
    <property type="match status" value="1"/>
</dbReference>
<protein>
    <submittedName>
        <fullName evidence="5">AMP-dependent synthetase</fullName>
    </submittedName>
</protein>
<dbReference type="PANTHER" id="PTHR43767">
    <property type="entry name" value="LONG-CHAIN-FATTY-ACID--COA LIGASE"/>
    <property type="match status" value="1"/>
</dbReference>
<dbReference type="Proteomes" id="UP000294947">
    <property type="component" value="Unassembled WGS sequence"/>
</dbReference>
<comment type="similarity">
    <text evidence="1">Belongs to the ATP-dependent AMP-binding enzyme family.</text>
</comment>
<feature type="domain" description="AMP-dependent synthetase/ligase" evidence="3">
    <location>
        <begin position="8"/>
        <end position="374"/>
    </location>
</feature>
<comment type="caution">
    <text evidence="5">The sequence shown here is derived from an EMBL/GenBank/DDBJ whole genome shotgun (WGS) entry which is preliminary data.</text>
</comment>
<dbReference type="EMBL" id="SMKW01000075">
    <property type="protein sequence ID" value="TDD39619.1"/>
    <property type="molecule type" value="Genomic_DNA"/>
</dbReference>
<dbReference type="InterPro" id="IPR025110">
    <property type="entry name" value="AMP-bd_C"/>
</dbReference>
<dbReference type="Gene3D" id="3.40.50.12780">
    <property type="entry name" value="N-terminal domain of ligase-like"/>
    <property type="match status" value="1"/>
</dbReference>
<keyword evidence="6" id="KW-1185">Reference proteome</keyword>
<dbReference type="InterPro" id="IPR050237">
    <property type="entry name" value="ATP-dep_AMP-bd_enzyme"/>
</dbReference>
<evidence type="ECO:0000259" key="4">
    <source>
        <dbReference type="Pfam" id="PF13193"/>
    </source>
</evidence>
<feature type="domain" description="AMP-binding enzyme C-terminal" evidence="4">
    <location>
        <begin position="424"/>
        <end position="499"/>
    </location>
</feature>
<evidence type="ECO:0000256" key="2">
    <source>
        <dbReference type="ARBA" id="ARBA00022598"/>
    </source>
</evidence>
<evidence type="ECO:0000313" key="6">
    <source>
        <dbReference type="Proteomes" id="UP000294947"/>
    </source>
</evidence>
<dbReference type="PANTHER" id="PTHR43767:SF7">
    <property type="entry name" value="MEDIUM_LONG-CHAIN-FATTY-ACID--COA LIGASE FADD8"/>
    <property type="match status" value="1"/>
</dbReference>
<name>A0A4R4Y7L0_9PSEU</name>
<dbReference type="InterPro" id="IPR042099">
    <property type="entry name" value="ANL_N_sf"/>
</dbReference>
<dbReference type="InterPro" id="IPR020845">
    <property type="entry name" value="AMP-binding_CS"/>
</dbReference>
<dbReference type="InterPro" id="IPR000873">
    <property type="entry name" value="AMP-dep_synth/lig_dom"/>
</dbReference>
<dbReference type="SUPFAM" id="SSF56801">
    <property type="entry name" value="Acetyl-CoA synthetase-like"/>
    <property type="match status" value="1"/>
</dbReference>
<gene>
    <name evidence="5" type="ORF">E1288_36690</name>
</gene>
<evidence type="ECO:0000259" key="3">
    <source>
        <dbReference type="Pfam" id="PF00501"/>
    </source>
</evidence>
<dbReference type="CDD" id="cd17631">
    <property type="entry name" value="FACL_FadD13-like"/>
    <property type="match status" value="1"/>
</dbReference>
<evidence type="ECO:0000313" key="5">
    <source>
        <dbReference type="EMBL" id="TDD39619.1"/>
    </source>
</evidence>
<dbReference type="InterPro" id="IPR045851">
    <property type="entry name" value="AMP-bd_C_sf"/>
</dbReference>
<reference evidence="5 6" key="1">
    <citation type="submission" date="2019-03" db="EMBL/GenBank/DDBJ databases">
        <title>Draft genome sequences of novel Actinobacteria.</title>
        <authorList>
            <person name="Sahin N."/>
            <person name="Ay H."/>
            <person name="Saygin H."/>
        </authorList>
    </citation>
    <scope>NUCLEOTIDE SEQUENCE [LARGE SCALE GENOMIC DNA]</scope>
    <source>
        <strain evidence="5 6">7K502</strain>
    </source>
</reference>
<sequence length="518" mass="56226">MNLAQFLRRNAVHQPGAEAVVCEQTRMTYAQLDHDSDRLAAALQDLGLAAGDRVATLSWNCAELVVTEFALYKGGFVRVPINARLSEGEVAHLLRESGARVLLAGPEHVAVAVAAAAGSPVEHVVGLPGAVGAQHEYADFLSRTDAPPAWADLRPEDPAVLHFTSGSTGALKAAVQTQGNRLALMRKLASSPEVRVGPGQRQLLVGPITHASGMPIIGIVFAGGCLVVLRGFEPEQVLETIERERVTHALLIPTMINFILQTCSRDDFDLSSLERVVYGAAPMTPPRIRAAWDFFGPVLAQAYGAGETTSAVMFLTTEDHRRAIEDGEQELLSSCGRPATEAEILVVDDDFREVPPGEVGEIVVRGPEVVPGYHEAPELTARSFRDGWFRTGDLATRREDGYVFIVDRKKDMIISGGFNIYCAEVEAVLHRHPDIFDAAVVGVPDDQWGEAVKAVAVRRPGSTVDAEALIEFSGEHLARMKRPRSVDFVDALPINQNGKIDRKAIRETYWAGADRRVN</sequence>
<dbReference type="FunFam" id="3.30.300.30:FF:000008">
    <property type="entry name" value="2,3-dihydroxybenzoate-AMP ligase"/>
    <property type="match status" value="1"/>
</dbReference>
<keyword evidence="2" id="KW-0436">Ligase</keyword>
<dbReference type="Pfam" id="PF13193">
    <property type="entry name" value="AMP-binding_C"/>
    <property type="match status" value="1"/>
</dbReference>
<proteinExistence type="inferred from homology"/>
<dbReference type="OrthoDB" id="9803968at2"/>
<accession>A0A4R4Y7L0</accession>
<dbReference type="GO" id="GO:0016877">
    <property type="term" value="F:ligase activity, forming carbon-sulfur bonds"/>
    <property type="evidence" value="ECO:0007669"/>
    <property type="project" value="UniProtKB-ARBA"/>
</dbReference>
<organism evidence="5 6">
    <name type="scientific">Saccharopolyspora elongata</name>
    <dbReference type="NCBI Taxonomy" id="2530387"/>
    <lineage>
        <taxon>Bacteria</taxon>
        <taxon>Bacillati</taxon>
        <taxon>Actinomycetota</taxon>
        <taxon>Actinomycetes</taxon>
        <taxon>Pseudonocardiales</taxon>
        <taxon>Pseudonocardiaceae</taxon>
        <taxon>Saccharopolyspora</taxon>
    </lineage>
</organism>
<evidence type="ECO:0000256" key="1">
    <source>
        <dbReference type="ARBA" id="ARBA00006432"/>
    </source>
</evidence>